<dbReference type="GO" id="GO:0006592">
    <property type="term" value="P:ornithine biosynthetic process"/>
    <property type="evidence" value="ECO:0007669"/>
    <property type="project" value="TreeGrafter"/>
</dbReference>
<dbReference type="EMBL" id="CAJVPK010000109">
    <property type="protein sequence ID" value="CAG8450584.1"/>
    <property type="molecule type" value="Genomic_DNA"/>
</dbReference>
<dbReference type="OrthoDB" id="5585968at2759"/>
<organism evidence="17 18">
    <name type="scientific">Diversispora eburnea</name>
    <dbReference type="NCBI Taxonomy" id="1213867"/>
    <lineage>
        <taxon>Eukaryota</taxon>
        <taxon>Fungi</taxon>
        <taxon>Fungi incertae sedis</taxon>
        <taxon>Mucoromycota</taxon>
        <taxon>Glomeromycotina</taxon>
        <taxon>Glomeromycetes</taxon>
        <taxon>Diversisporales</taxon>
        <taxon>Diversisporaceae</taxon>
        <taxon>Diversispora</taxon>
    </lineage>
</organism>
<evidence type="ECO:0000256" key="14">
    <source>
        <dbReference type="ARBA" id="ARBA00048372"/>
    </source>
</evidence>
<evidence type="ECO:0000256" key="3">
    <source>
        <dbReference type="ARBA" id="ARBA00004925"/>
    </source>
</evidence>
<evidence type="ECO:0000256" key="9">
    <source>
        <dbReference type="ARBA" id="ARBA00022946"/>
    </source>
</evidence>
<evidence type="ECO:0000256" key="8">
    <source>
        <dbReference type="ARBA" id="ARBA00022679"/>
    </source>
</evidence>
<accession>A0A9N8VCB1</accession>
<keyword evidence="10" id="KW-0496">Mitochondrion</keyword>
<comment type="similarity">
    <text evidence="4">Belongs to the acetyltransferase family.</text>
</comment>
<reference evidence="17" key="1">
    <citation type="submission" date="2021-06" db="EMBL/GenBank/DDBJ databases">
        <authorList>
            <person name="Kallberg Y."/>
            <person name="Tangrot J."/>
            <person name="Rosling A."/>
        </authorList>
    </citation>
    <scope>NUCLEOTIDE SEQUENCE</scope>
    <source>
        <strain evidence="17">AZ414A</strain>
    </source>
</reference>
<comment type="pathway">
    <text evidence="3">Amino-acid biosynthesis; L-arginine biosynthesis; N(2)-acetyl-L-ornithine from L-glutamate: step 1/4.</text>
</comment>
<evidence type="ECO:0000256" key="1">
    <source>
        <dbReference type="ARBA" id="ARBA00002294"/>
    </source>
</evidence>
<evidence type="ECO:0000256" key="12">
    <source>
        <dbReference type="ARBA" id="ARBA00030346"/>
    </source>
</evidence>
<evidence type="ECO:0000256" key="7">
    <source>
        <dbReference type="ARBA" id="ARBA00022605"/>
    </source>
</evidence>
<evidence type="ECO:0000256" key="6">
    <source>
        <dbReference type="ARBA" id="ARBA00018802"/>
    </source>
</evidence>
<evidence type="ECO:0000256" key="15">
    <source>
        <dbReference type="SAM" id="MobiDB-lite"/>
    </source>
</evidence>
<comment type="caution">
    <text evidence="17">The sequence shown here is derived from an EMBL/GenBank/DDBJ whole genome shotgun (WGS) entry which is preliminary data.</text>
</comment>
<proteinExistence type="inferred from homology"/>
<sequence>MTNLRPQLYYPFKKISPASISKQFHFSRVSEKRNEIDRDLILEVLSTVPSPREVKSYIKRFTVPPIKVSRPPPPPLPSSPSLKPEKQVQQQQIQQELKEKFIDELFSTRIEHVALIKIQGPFTPLDLKYVAKTLVHSQKLGMMLIAILDNDEWKEMLKEGPLKFIELKKKMMEEAAKISEAIENVGGRSTPIYDGIFTLTKKNDINNYKNDALIGRTLPTDAGAKINVSLNSPKSCINLGQIPLILPIALDGLLIQRTISANSGMIELSRAISNSNLINFKTPQVVSQVELTKIIVINSEGGIPSEERRGSHVFINIQQEYESIKQSYKVNPQWKITHPTGFENLKMIKSCLENLPSTASAIMVPAYSPTVLISNLIKDKPVFSSSLPLNASITPSTTTTVLRHGFPVYFHDSLNTINVKAFQSLIESSFGKKLNFEKYFERLKNCLKHVIVVGDYQGIAVITMEDIEGNNEKEKVIYLDKFSVTPKAQGVGVADILWKQMQIRYPNLMWRSRNDNNIGWKYASSRNKLDDILVWK</sequence>
<dbReference type="PANTHER" id="PTHR23342">
    <property type="entry name" value="N-ACETYLGLUTAMATE SYNTHASE"/>
    <property type="match status" value="1"/>
</dbReference>
<keyword evidence="8" id="KW-0808">Transferase</keyword>
<comment type="function">
    <text evidence="1">N-acetylglutamate synthase involved in arginine biosynthesis.</text>
</comment>
<keyword evidence="7" id="KW-0028">Amino-acid biosynthesis</keyword>
<feature type="region of interest" description="Disordered" evidence="15">
    <location>
        <begin position="65"/>
        <end position="88"/>
    </location>
</feature>
<keyword evidence="11" id="KW-0012">Acyltransferase</keyword>
<feature type="compositionally biased region" description="Low complexity" evidence="15">
    <location>
        <begin position="79"/>
        <end position="88"/>
    </location>
</feature>
<feature type="domain" description="N-acetyltransferase" evidence="16">
    <location>
        <begin position="406"/>
        <end position="536"/>
    </location>
</feature>
<dbReference type="GO" id="GO:0005759">
    <property type="term" value="C:mitochondrial matrix"/>
    <property type="evidence" value="ECO:0007669"/>
    <property type="project" value="TreeGrafter"/>
</dbReference>
<dbReference type="InterPro" id="IPR006855">
    <property type="entry name" value="Vertebrate-like_GNAT_dom"/>
</dbReference>
<dbReference type="PROSITE" id="PS51731">
    <property type="entry name" value="GNAT_NAGS"/>
    <property type="match status" value="1"/>
</dbReference>
<dbReference type="AlphaFoldDB" id="A0A9N8VCB1"/>
<evidence type="ECO:0000256" key="4">
    <source>
        <dbReference type="ARBA" id="ARBA00008694"/>
    </source>
</evidence>
<dbReference type="GO" id="GO:0004042">
    <property type="term" value="F:L-glutamate N-acetyltransferase activity"/>
    <property type="evidence" value="ECO:0007669"/>
    <property type="project" value="TreeGrafter"/>
</dbReference>
<dbReference type="Gene3D" id="3.40.630.30">
    <property type="match status" value="1"/>
</dbReference>
<dbReference type="Gene3D" id="3.40.1160.10">
    <property type="entry name" value="Acetylglutamate kinase-like"/>
    <property type="match status" value="1"/>
</dbReference>
<evidence type="ECO:0000256" key="11">
    <source>
        <dbReference type="ARBA" id="ARBA00023315"/>
    </source>
</evidence>
<evidence type="ECO:0000256" key="2">
    <source>
        <dbReference type="ARBA" id="ARBA00004173"/>
    </source>
</evidence>
<evidence type="ECO:0000256" key="13">
    <source>
        <dbReference type="ARBA" id="ARBA00033251"/>
    </source>
</evidence>
<evidence type="ECO:0000256" key="5">
    <source>
        <dbReference type="ARBA" id="ARBA00012697"/>
    </source>
</evidence>
<gene>
    <name evidence="17" type="ORF">DEBURN_LOCUS2108</name>
</gene>
<evidence type="ECO:0000256" key="10">
    <source>
        <dbReference type="ARBA" id="ARBA00023128"/>
    </source>
</evidence>
<name>A0A9N8VCB1_9GLOM</name>
<dbReference type="GO" id="GO:0006526">
    <property type="term" value="P:L-arginine biosynthetic process"/>
    <property type="evidence" value="ECO:0007669"/>
    <property type="project" value="TreeGrafter"/>
</dbReference>
<keyword evidence="18" id="KW-1185">Reference proteome</keyword>
<comment type="subcellular location">
    <subcellularLocation>
        <location evidence="2">Mitochondrion</location>
    </subcellularLocation>
</comment>
<protein>
    <recommendedName>
        <fullName evidence="6">Amino-acid acetyltransferase, mitochondrial</fullName>
        <ecNumber evidence="5">2.3.1.1</ecNumber>
    </recommendedName>
    <alternativeName>
        <fullName evidence="12">Glutamate N-acetyltransferase</fullName>
    </alternativeName>
    <alternativeName>
        <fullName evidence="13">N-acetylglutamate synthase</fullName>
    </alternativeName>
</protein>
<dbReference type="PANTHER" id="PTHR23342:SF4">
    <property type="entry name" value="AMINO-ACID ACETYLTRANSFERASE, MITOCHONDRIAL"/>
    <property type="match status" value="1"/>
</dbReference>
<keyword evidence="9" id="KW-0809">Transit peptide</keyword>
<dbReference type="InterPro" id="IPR036393">
    <property type="entry name" value="AceGlu_kinase-like_sf"/>
</dbReference>
<evidence type="ECO:0000313" key="18">
    <source>
        <dbReference type="Proteomes" id="UP000789706"/>
    </source>
</evidence>
<comment type="catalytic activity">
    <reaction evidence="14">
        <text>L-glutamate + acetyl-CoA = N-acetyl-L-glutamate + CoA + H(+)</text>
        <dbReference type="Rhea" id="RHEA:24292"/>
        <dbReference type="ChEBI" id="CHEBI:15378"/>
        <dbReference type="ChEBI" id="CHEBI:29985"/>
        <dbReference type="ChEBI" id="CHEBI:44337"/>
        <dbReference type="ChEBI" id="CHEBI:57287"/>
        <dbReference type="ChEBI" id="CHEBI:57288"/>
        <dbReference type="EC" id="2.3.1.1"/>
    </reaction>
</comment>
<evidence type="ECO:0000259" key="16">
    <source>
        <dbReference type="PROSITE" id="PS51731"/>
    </source>
</evidence>
<dbReference type="EC" id="2.3.1.1" evidence="5"/>
<evidence type="ECO:0000313" key="17">
    <source>
        <dbReference type="EMBL" id="CAG8450584.1"/>
    </source>
</evidence>
<dbReference type="Proteomes" id="UP000789706">
    <property type="component" value="Unassembled WGS sequence"/>
</dbReference>
<dbReference type="Pfam" id="PF04768">
    <property type="entry name" value="NAT"/>
    <property type="match status" value="1"/>
</dbReference>